<accession>A0A9W4DIU2</accession>
<comment type="caution">
    <text evidence="2">The sequence shown here is derived from an EMBL/GenBank/DDBJ whole genome shotgun (WGS) entry which is preliminary data.</text>
</comment>
<dbReference type="AlphaFoldDB" id="A0A9W4DIU2"/>
<proteinExistence type="predicted"/>
<organism evidence="2 3">
    <name type="scientific">Actinacidiphila cocklensis</name>
    <dbReference type="NCBI Taxonomy" id="887465"/>
    <lineage>
        <taxon>Bacteria</taxon>
        <taxon>Bacillati</taxon>
        <taxon>Actinomycetota</taxon>
        <taxon>Actinomycetes</taxon>
        <taxon>Kitasatosporales</taxon>
        <taxon>Streptomycetaceae</taxon>
        <taxon>Actinacidiphila</taxon>
    </lineage>
</organism>
<feature type="compositionally biased region" description="Polar residues" evidence="1">
    <location>
        <begin position="34"/>
        <end position="43"/>
    </location>
</feature>
<dbReference type="EMBL" id="CAJSLV010000043">
    <property type="protein sequence ID" value="CAG6392176.1"/>
    <property type="molecule type" value="Genomic_DNA"/>
</dbReference>
<protein>
    <submittedName>
        <fullName evidence="2">S-adenosyl methyltransferase</fullName>
    </submittedName>
</protein>
<dbReference type="InterPro" id="IPR006764">
    <property type="entry name" value="SAM_dep_MeTrfase_SAV2177_type"/>
</dbReference>
<sequence>MDPRPGGAPTVLRMVLGRPPRLSTCTAHAPRSTRLGTSRSSEATTDRRTALTDQGFPTAEIDTSRPHPARMYDYYLGGKDNYEVDRVAAQQVIDLFPDAVPSALGNRAFMHRAVRFLAESGVRQIIDIGTGIPTAPNTHQVAHEVSPDIKVAYVDNDPIVATHAGAHLLGAGNTGFFLADLRDPESILSHPTIGRLIDFDQPVGLMLVAILHFIRDDEDPAGLVAAYRDALPAGSRMVLSHATADFHPPETGSGDAIDVYRQSKATATFNLRARAEVLGLFDGFELVDPGLVQLPLWRPDGPAPAEQELARVGIYGGVGIKN</sequence>
<dbReference type="InterPro" id="IPR029063">
    <property type="entry name" value="SAM-dependent_MTases_sf"/>
</dbReference>
<reference evidence="2" key="1">
    <citation type="submission" date="2021-05" db="EMBL/GenBank/DDBJ databases">
        <authorList>
            <person name="Arsene-Ploetze F."/>
        </authorList>
    </citation>
    <scope>NUCLEOTIDE SEQUENCE</scope>
    <source>
        <strain evidence="2">DSM 42138</strain>
    </source>
</reference>
<evidence type="ECO:0000256" key="1">
    <source>
        <dbReference type="SAM" id="MobiDB-lite"/>
    </source>
</evidence>
<dbReference type="GO" id="GO:0008168">
    <property type="term" value="F:methyltransferase activity"/>
    <property type="evidence" value="ECO:0007669"/>
    <property type="project" value="UniProtKB-KW"/>
</dbReference>
<feature type="region of interest" description="Disordered" evidence="1">
    <location>
        <begin position="16"/>
        <end position="48"/>
    </location>
</feature>
<gene>
    <name evidence="2" type="ORF">SCOCK_150148</name>
</gene>
<keyword evidence="2" id="KW-0489">Methyltransferase</keyword>
<evidence type="ECO:0000313" key="3">
    <source>
        <dbReference type="Proteomes" id="UP001152519"/>
    </source>
</evidence>
<keyword evidence="3" id="KW-1185">Reference proteome</keyword>
<name>A0A9W4DIU2_9ACTN</name>
<dbReference type="Proteomes" id="UP001152519">
    <property type="component" value="Unassembled WGS sequence"/>
</dbReference>
<keyword evidence="2" id="KW-0808">Transferase</keyword>
<dbReference type="Gene3D" id="3.40.50.150">
    <property type="entry name" value="Vaccinia Virus protein VP39"/>
    <property type="match status" value="1"/>
</dbReference>
<dbReference type="SUPFAM" id="SSF53335">
    <property type="entry name" value="S-adenosyl-L-methionine-dependent methyltransferases"/>
    <property type="match status" value="1"/>
</dbReference>
<dbReference type="PIRSF" id="PIRSF017393">
    <property type="entry name" value="MTase_SAV2177"/>
    <property type="match status" value="1"/>
</dbReference>
<dbReference type="Pfam" id="PF04672">
    <property type="entry name" value="Methyltransf_19"/>
    <property type="match status" value="1"/>
</dbReference>
<evidence type="ECO:0000313" key="2">
    <source>
        <dbReference type="EMBL" id="CAG6392176.1"/>
    </source>
</evidence>
<dbReference type="GO" id="GO:0032259">
    <property type="term" value="P:methylation"/>
    <property type="evidence" value="ECO:0007669"/>
    <property type="project" value="UniProtKB-KW"/>
</dbReference>